<organism evidence="10 11">
    <name type="scientific">Butyrivibrio proteoclasticus</name>
    <dbReference type="NCBI Taxonomy" id="43305"/>
    <lineage>
        <taxon>Bacteria</taxon>
        <taxon>Bacillati</taxon>
        <taxon>Bacillota</taxon>
        <taxon>Clostridia</taxon>
        <taxon>Lachnospirales</taxon>
        <taxon>Lachnospiraceae</taxon>
        <taxon>Butyrivibrio</taxon>
    </lineage>
</organism>
<keyword evidence="8" id="KW-0812">Transmembrane</keyword>
<comment type="similarity">
    <text evidence="2 7">Belongs to the 1-acyl-sn-glycerol-3-phosphate acyltransferase family.</text>
</comment>
<dbReference type="SUPFAM" id="SSF69593">
    <property type="entry name" value="Glycerol-3-phosphate (1)-acyltransferase"/>
    <property type="match status" value="1"/>
</dbReference>
<sequence length="276" mass="31846">MVFKLKILFLFFMSREKIDDGFIKYKRKVNNYIMIRLVLAVLFVAVFLIVSLPIQGILWIVGKFNPWFKKTASLAIVSWAFNVVIFISGVKRTVIGEENVPKDKAVLYVGNHRSIFDIVLCYPRVPNPTGFIAKKEILKVPLLNIWMIYMDCLFLDRKDLKKGLEMIISAIDKVKNGISIFIYPEGTRNKTDQPLGEFHKGSFKIAQRTDCPIVPVVVTHTEDILEKHFPLIKSTHVTIEYCKPVVMSELSKEDQKNIDQYVKKIVEETYLKNVNS</sequence>
<evidence type="ECO:0000256" key="2">
    <source>
        <dbReference type="ARBA" id="ARBA00008655"/>
    </source>
</evidence>
<dbReference type="GO" id="GO:0006654">
    <property type="term" value="P:phosphatidic acid biosynthetic process"/>
    <property type="evidence" value="ECO:0007669"/>
    <property type="project" value="TreeGrafter"/>
</dbReference>
<dbReference type="NCBIfam" id="TIGR00530">
    <property type="entry name" value="AGP_acyltrn"/>
    <property type="match status" value="1"/>
</dbReference>
<evidence type="ECO:0000256" key="4">
    <source>
        <dbReference type="ARBA" id="ARBA00022679"/>
    </source>
</evidence>
<keyword evidence="8" id="KW-0472">Membrane</keyword>
<keyword evidence="6 7" id="KW-0012">Acyltransferase</keyword>
<evidence type="ECO:0000256" key="5">
    <source>
        <dbReference type="ARBA" id="ARBA00023098"/>
    </source>
</evidence>
<keyword evidence="4 7" id="KW-0808">Transferase</keyword>
<feature type="transmembrane region" description="Helical" evidence="8">
    <location>
        <begin position="72"/>
        <end position="90"/>
    </location>
</feature>
<dbReference type="Pfam" id="PF01553">
    <property type="entry name" value="Acyltransferase"/>
    <property type="match status" value="1"/>
</dbReference>
<proteinExistence type="inferred from homology"/>
<protein>
    <recommendedName>
        <fullName evidence="7">1-acyl-sn-glycerol-3-phosphate acyltransferase</fullName>
        <ecNumber evidence="7">2.3.1.51</ecNumber>
    </recommendedName>
</protein>
<keyword evidence="7" id="KW-0594">Phospholipid biosynthesis</keyword>
<evidence type="ECO:0000256" key="8">
    <source>
        <dbReference type="SAM" id="Phobius"/>
    </source>
</evidence>
<dbReference type="PANTHER" id="PTHR10434:SF64">
    <property type="entry name" value="1-ACYL-SN-GLYCEROL-3-PHOSPHATE ACYLTRANSFERASE-RELATED"/>
    <property type="match status" value="1"/>
</dbReference>
<name>A0A1I5UII2_9FIRM</name>
<keyword evidence="11" id="KW-1185">Reference proteome</keyword>
<feature type="domain" description="Phospholipid/glycerol acyltransferase" evidence="9">
    <location>
        <begin position="106"/>
        <end position="221"/>
    </location>
</feature>
<evidence type="ECO:0000256" key="1">
    <source>
        <dbReference type="ARBA" id="ARBA00005189"/>
    </source>
</evidence>
<gene>
    <name evidence="10" type="ORF">SAMN04487928_11313</name>
</gene>
<comment type="catalytic activity">
    <reaction evidence="7">
        <text>a 1-acyl-sn-glycero-3-phosphate + an acyl-CoA = a 1,2-diacyl-sn-glycero-3-phosphate + CoA</text>
        <dbReference type="Rhea" id="RHEA:19709"/>
        <dbReference type="ChEBI" id="CHEBI:57287"/>
        <dbReference type="ChEBI" id="CHEBI:57970"/>
        <dbReference type="ChEBI" id="CHEBI:58342"/>
        <dbReference type="ChEBI" id="CHEBI:58608"/>
        <dbReference type="EC" id="2.3.1.51"/>
    </reaction>
</comment>
<keyword evidence="5 7" id="KW-0443">Lipid metabolism</keyword>
<comment type="domain">
    <text evidence="7">The HXXXXD motif is essential for acyltransferase activity and may constitute the binding site for the phosphate moiety of the glycerol-3-phosphate.</text>
</comment>
<dbReference type="InterPro" id="IPR002123">
    <property type="entry name" value="Plipid/glycerol_acylTrfase"/>
</dbReference>
<evidence type="ECO:0000256" key="7">
    <source>
        <dbReference type="RuleBase" id="RU361267"/>
    </source>
</evidence>
<evidence type="ECO:0000256" key="3">
    <source>
        <dbReference type="ARBA" id="ARBA00022516"/>
    </source>
</evidence>
<dbReference type="CDD" id="cd07989">
    <property type="entry name" value="LPLAT_AGPAT-like"/>
    <property type="match status" value="1"/>
</dbReference>
<keyword evidence="8" id="KW-1133">Transmembrane helix</keyword>
<evidence type="ECO:0000313" key="11">
    <source>
        <dbReference type="Proteomes" id="UP000182624"/>
    </source>
</evidence>
<dbReference type="InterPro" id="IPR004552">
    <property type="entry name" value="AGP_acyltrans"/>
</dbReference>
<dbReference type="PANTHER" id="PTHR10434">
    <property type="entry name" value="1-ACYL-SN-GLYCEROL-3-PHOSPHATE ACYLTRANSFERASE"/>
    <property type="match status" value="1"/>
</dbReference>
<dbReference type="Proteomes" id="UP000182624">
    <property type="component" value="Unassembled WGS sequence"/>
</dbReference>
<feature type="transmembrane region" description="Helical" evidence="8">
    <location>
        <begin position="33"/>
        <end position="60"/>
    </location>
</feature>
<dbReference type="GO" id="GO:0016020">
    <property type="term" value="C:membrane"/>
    <property type="evidence" value="ECO:0007669"/>
    <property type="project" value="InterPro"/>
</dbReference>
<accession>A0A1I5UII2</accession>
<reference evidence="11" key="1">
    <citation type="submission" date="2016-10" db="EMBL/GenBank/DDBJ databases">
        <authorList>
            <person name="Varghese N."/>
            <person name="Submissions S."/>
        </authorList>
    </citation>
    <scope>NUCLEOTIDE SEQUENCE [LARGE SCALE GENOMIC DNA]</scope>
    <source>
        <strain evidence="11">P18</strain>
    </source>
</reference>
<keyword evidence="7" id="KW-1208">Phospholipid metabolism</keyword>
<evidence type="ECO:0000259" key="9">
    <source>
        <dbReference type="SMART" id="SM00563"/>
    </source>
</evidence>
<evidence type="ECO:0000313" key="10">
    <source>
        <dbReference type="EMBL" id="SFP95081.1"/>
    </source>
</evidence>
<dbReference type="AlphaFoldDB" id="A0A1I5UII2"/>
<dbReference type="SMART" id="SM00563">
    <property type="entry name" value="PlsC"/>
    <property type="match status" value="1"/>
</dbReference>
<evidence type="ECO:0000256" key="6">
    <source>
        <dbReference type="ARBA" id="ARBA00023315"/>
    </source>
</evidence>
<dbReference type="EC" id="2.3.1.51" evidence="7"/>
<comment type="pathway">
    <text evidence="1">Lipid metabolism.</text>
</comment>
<dbReference type="EMBL" id="FOXO01000013">
    <property type="protein sequence ID" value="SFP95081.1"/>
    <property type="molecule type" value="Genomic_DNA"/>
</dbReference>
<keyword evidence="3 7" id="KW-0444">Lipid biosynthesis</keyword>
<dbReference type="GO" id="GO:0003841">
    <property type="term" value="F:1-acylglycerol-3-phosphate O-acyltransferase activity"/>
    <property type="evidence" value="ECO:0007669"/>
    <property type="project" value="UniProtKB-UniRule"/>
</dbReference>